<protein>
    <submittedName>
        <fullName evidence="1">Uncharacterized protein</fullName>
    </submittedName>
</protein>
<comment type="caution">
    <text evidence="1">The sequence shown here is derived from an EMBL/GenBank/DDBJ whole genome shotgun (WGS) entry which is preliminary data.</text>
</comment>
<organism evidence="1 2">
    <name type="scientific">Chryseobacterium arthrosphaerae</name>
    <dbReference type="NCBI Taxonomy" id="651561"/>
    <lineage>
        <taxon>Bacteria</taxon>
        <taxon>Pseudomonadati</taxon>
        <taxon>Bacteroidota</taxon>
        <taxon>Flavobacteriia</taxon>
        <taxon>Flavobacteriales</taxon>
        <taxon>Weeksellaceae</taxon>
        <taxon>Chryseobacterium group</taxon>
        <taxon>Chryseobacterium</taxon>
    </lineage>
</organism>
<evidence type="ECO:0000313" key="1">
    <source>
        <dbReference type="EMBL" id="RTZ49632.1"/>
    </source>
</evidence>
<dbReference type="AlphaFoldDB" id="A0A432DZ76"/>
<sequence>MYPDWNLPQYELAKSQMKESEEWSHSLSIRKKEDAISFRKGKSIYLAESLGGGIFSESPALMTHASIPAENVLNWALPMTLYVERWY</sequence>
<gene>
    <name evidence="1" type="ORF">EJ377_04350</name>
</gene>
<reference evidence="1 2" key="1">
    <citation type="submission" date="2018-12" db="EMBL/GenBank/DDBJ databases">
        <title>Draft Genome Sequence of Chryseobacterium arthrosphaerae strain ED882-96 Isolated from the Blood of a Patient with Liver Cirrhosis in Taiwan.</title>
        <authorList>
            <person name="Lin J.-N."/>
            <person name="Lai C.-H."/>
            <person name="Yang C.-H."/>
            <person name="Huang Y.-H."/>
        </authorList>
    </citation>
    <scope>NUCLEOTIDE SEQUENCE [LARGE SCALE GENOMIC DNA]</scope>
    <source>
        <strain evidence="1 2">ED882-96</strain>
    </source>
</reference>
<dbReference type="Proteomes" id="UP000276953">
    <property type="component" value="Unassembled WGS sequence"/>
</dbReference>
<proteinExistence type="predicted"/>
<accession>A0A432DZ76</accession>
<dbReference type="EMBL" id="RYFC01000001">
    <property type="protein sequence ID" value="RTZ49632.1"/>
    <property type="molecule type" value="Genomic_DNA"/>
</dbReference>
<evidence type="ECO:0000313" key="2">
    <source>
        <dbReference type="Proteomes" id="UP000276953"/>
    </source>
</evidence>
<name>A0A432DZ76_9FLAO</name>